<gene>
    <name evidence="1" type="ORF">CURHAP_LOCUS28768</name>
    <name evidence="2" type="ORF">ORAREDHAP_LOCUS28555</name>
</gene>
<evidence type="ECO:0000313" key="4">
    <source>
        <dbReference type="Proteomes" id="UP000507245"/>
    </source>
</evidence>
<organism evidence="2 4">
    <name type="scientific">Prunus armeniaca</name>
    <name type="common">Apricot</name>
    <name type="synonym">Armeniaca vulgaris</name>
    <dbReference type="NCBI Taxonomy" id="36596"/>
    <lineage>
        <taxon>Eukaryota</taxon>
        <taxon>Viridiplantae</taxon>
        <taxon>Streptophyta</taxon>
        <taxon>Embryophyta</taxon>
        <taxon>Tracheophyta</taxon>
        <taxon>Spermatophyta</taxon>
        <taxon>Magnoliopsida</taxon>
        <taxon>eudicotyledons</taxon>
        <taxon>Gunneridae</taxon>
        <taxon>Pentapetalae</taxon>
        <taxon>rosids</taxon>
        <taxon>fabids</taxon>
        <taxon>Rosales</taxon>
        <taxon>Rosaceae</taxon>
        <taxon>Amygdaloideae</taxon>
        <taxon>Amygdaleae</taxon>
        <taxon>Prunus</taxon>
    </lineage>
</organism>
<dbReference type="EMBL" id="CAEKDK010000004">
    <property type="protein sequence ID" value="CAB4278270.1"/>
    <property type="molecule type" value="Genomic_DNA"/>
</dbReference>
<reference evidence="2 3" key="2">
    <citation type="submission" date="2020-05" db="EMBL/GenBank/DDBJ databases">
        <authorList>
            <person name="Campoy J."/>
            <person name="Schneeberger K."/>
            <person name="Spophaly S."/>
        </authorList>
    </citation>
    <scope>NUCLEOTIDE SEQUENCE [LARGE SCALE GENOMIC DNA]</scope>
    <source>
        <strain evidence="2">PruArmRojPasFocal</strain>
    </source>
</reference>
<dbReference type="Proteomes" id="UP000507245">
    <property type="component" value="Unassembled WGS sequence"/>
</dbReference>
<reference evidence="4" key="1">
    <citation type="journal article" date="2020" name="Genome Biol.">
        <title>Gamete binning: chromosome-level and haplotype-resolved genome assembly enabled by high-throughput single-cell sequencing of gamete genomes.</title>
        <authorList>
            <person name="Campoy J.A."/>
            <person name="Sun H."/>
            <person name="Goel M."/>
            <person name="Jiao W.-B."/>
            <person name="Folz-Donahue K."/>
            <person name="Wang N."/>
            <person name="Rubio M."/>
            <person name="Liu C."/>
            <person name="Kukat C."/>
            <person name="Ruiz D."/>
            <person name="Huettel B."/>
            <person name="Schneeberger K."/>
        </authorList>
    </citation>
    <scope>NUCLEOTIDE SEQUENCE [LARGE SCALE GENOMIC DNA]</scope>
    <source>
        <strain evidence="4">cv. Rojo Pasion</strain>
    </source>
</reference>
<evidence type="ECO:0000313" key="3">
    <source>
        <dbReference type="Proteomes" id="UP000507222"/>
    </source>
</evidence>
<proteinExistence type="predicted"/>
<protein>
    <submittedName>
        <fullName evidence="2">Uncharacterized protein</fullName>
    </submittedName>
</protein>
<keyword evidence="4" id="KW-1185">Reference proteome</keyword>
<name>A0A6J5XD12_PRUAR</name>
<evidence type="ECO:0000313" key="1">
    <source>
        <dbReference type="EMBL" id="CAB4278270.1"/>
    </source>
</evidence>
<evidence type="ECO:0000313" key="2">
    <source>
        <dbReference type="EMBL" id="CAB4308738.1"/>
    </source>
</evidence>
<accession>A0A6J5XD12</accession>
<sequence>MGLLLLGLRQVSKSRGIRARVVESEKDKFHLMNLSIRQGCDLVKIWRHLAIRWSGSTRVEIAKLDLEPYVSQASARLVLKKAGLAREFGGARKIELDL</sequence>
<dbReference type="EMBL" id="CAEKKB010000004">
    <property type="protein sequence ID" value="CAB4308738.1"/>
    <property type="molecule type" value="Genomic_DNA"/>
</dbReference>
<dbReference type="AlphaFoldDB" id="A0A6J5XD12"/>
<dbReference type="Proteomes" id="UP000507222">
    <property type="component" value="Unassembled WGS sequence"/>
</dbReference>